<keyword evidence="3" id="KW-0862">Zinc</keyword>
<feature type="compositionally biased region" description="Polar residues" evidence="4">
    <location>
        <begin position="394"/>
        <end position="410"/>
    </location>
</feature>
<feature type="compositionally biased region" description="Basic and acidic residues" evidence="4">
    <location>
        <begin position="23"/>
        <end position="38"/>
    </location>
</feature>
<feature type="domain" description="RING-CH-type" evidence="6">
    <location>
        <begin position="95"/>
        <end position="163"/>
    </location>
</feature>
<dbReference type="GO" id="GO:0008270">
    <property type="term" value="F:zinc ion binding"/>
    <property type="evidence" value="ECO:0007669"/>
    <property type="project" value="UniProtKB-KW"/>
</dbReference>
<keyword evidence="2" id="KW-0863">Zinc-finger</keyword>
<evidence type="ECO:0000256" key="1">
    <source>
        <dbReference type="ARBA" id="ARBA00022723"/>
    </source>
</evidence>
<feature type="transmembrane region" description="Helical" evidence="5">
    <location>
        <begin position="305"/>
        <end position="324"/>
    </location>
</feature>
<dbReference type="InterPro" id="IPR011016">
    <property type="entry name" value="Znf_RING-CH"/>
</dbReference>
<keyword evidence="8" id="KW-1185">Reference proteome</keyword>
<dbReference type="AlphaFoldDB" id="A0A8S2AN90"/>
<evidence type="ECO:0000256" key="5">
    <source>
        <dbReference type="SAM" id="Phobius"/>
    </source>
</evidence>
<dbReference type="Proteomes" id="UP000682877">
    <property type="component" value="Chromosome 6"/>
</dbReference>
<feature type="region of interest" description="Disordered" evidence="4">
    <location>
        <begin position="372"/>
        <end position="410"/>
    </location>
</feature>
<name>A0A8S2AN90_ARAAE</name>
<feature type="transmembrane region" description="Helical" evidence="5">
    <location>
        <begin position="270"/>
        <end position="293"/>
    </location>
</feature>
<evidence type="ECO:0000256" key="4">
    <source>
        <dbReference type="SAM" id="MobiDB-lite"/>
    </source>
</evidence>
<dbReference type="SMART" id="SM00744">
    <property type="entry name" value="RINGv"/>
    <property type="match status" value="1"/>
</dbReference>
<feature type="transmembrane region" description="Helical" evidence="5">
    <location>
        <begin position="336"/>
        <end position="354"/>
    </location>
</feature>
<dbReference type="InterPro" id="IPR013083">
    <property type="entry name" value="Znf_RING/FYVE/PHD"/>
</dbReference>
<dbReference type="EMBL" id="LR999456">
    <property type="protein sequence ID" value="CAE6092136.1"/>
    <property type="molecule type" value="Genomic_DNA"/>
</dbReference>
<dbReference type="PANTHER" id="PTHR46214:SF12">
    <property type="entry name" value="RING_FYVE_PHD ZINC FINGER SUPERFAMILY PROTEIN"/>
    <property type="match status" value="1"/>
</dbReference>
<evidence type="ECO:0000256" key="3">
    <source>
        <dbReference type="ARBA" id="ARBA00022833"/>
    </source>
</evidence>
<feature type="region of interest" description="Disordered" evidence="4">
    <location>
        <begin position="64"/>
        <end position="86"/>
    </location>
</feature>
<accession>A0A8S2AN90</accession>
<evidence type="ECO:0000256" key="2">
    <source>
        <dbReference type="ARBA" id="ARBA00022771"/>
    </source>
</evidence>
<evidence type="ECO:0000259" key="6">
    <source>
        <dbReference type="PROSITE" id="PS51292"/>
    </source>
</evidence>
<dbReference type="PANTHER" id="PTHR46214">
    <property type="entry name" value="ZINC FINGER, RING-CH-TYPE"/>
    <property type="match status" value="1"/>
</dbReference>
<dbReference type="PROSITE" id="PS51292">
    <property type="entry name" value="ZF_RING_CH"/>
    <property type="match status" value="1"/>
</dbReference>
<dbReference type="Pfam" id="PF12906">
    <property type="entry name" value="RINGv"/>
    <property type="match status" value="1"/>
</dbReference>
<evidence type="ECO:0000313" key="8">
    <source>
        <dbReference type="Proteomes" id="UP000682877"/>
    </source>
</evidence>
<protein>
    <recommendedName>
        <fullName evidence="6">RING-CH-type domain-containing protein</fullName>
    </recommendedName>
</protein>
<keyword evidence="5" id="KW-1133">Transmembrane helix</keyword>
<proteinExistence type="predicted"/>
<feature type="region of interest" description="Disordered" evidence="4">
    <location>
        <begin position="1"/>
        <end position="42"/>
    </location>
</feature>
<dbReference type="Gene3D" id="3.30.40.10">
    <property type="entry name" value="Zinc/RING finger domain, C3HC4 (zinc finger)"/>
    <property type="match status" value="1"/>
</dbReference>
<gene>
    <name evidence="7" type="ORF">AARE701A_LOCUS14816</name>
</gene>
<dbReference type="SUPFAM" id="SSF57850">
    <property type="entry name" value="RING/U-box"/>
    <property type="match status" value="1"/>
</dbReference>
<keyword evidence="5" id="KW-0472">Membrane</keyword>
<keyword evidence="5" id="KW-0812">Transmembrane</keyword>
<sequence length="410" mass="44417">MGKENQLETTNCGVSDHGSPPIKNEEHEAPRYSSDKDTGLPTCRVCQCAESDRRGDAALGFLGITPPVSEPRRSNAGEETVDQKSSVNKPSGFIELISPDGEVFVCANDDIEMGAWQHRDKLLELGCSCKNDLALVHYACALKWFVNHGSTVCEICGKTAENIRIVDFNKVVIALKDYAALRERTADGDPNPVAVNNNTSSSGIDPDAVAAIRRQRLSEISLWFGPHCSNNNNSSNSAAAGTASSQVTSEQPVGIVNFDILPMESRATKWAVEGTGILLATGLLTVTLAWLIAPRVGKRTAKSGLHILLGGLCALTVVIFFRFVVLTRIRYGPARYWAILFVFWFLVFGIWASLGVSEANYNAVTTRYSDSRCANESSASPPPRHYPRGRPRTVPSTHAVHSNSTKGKGP</sequence>
<reference evidence="7" key="1">
    <citation type="submission" date="2021-01" db="EMBL/GenBank/DDBJ databases">
        <authorList>
            <person name="Bezrukov I."/>
        </authorList>
    </citation>
    <scope>NUCLEOTIDE SEQUENCE</scope>
</reference>
<evidence type="ECO:0000313" key="7">
    <source>
        <dbReference type="EMBL" id="CAE6092136.1"/>
    </source>
</evidence>
<organism evidence="7 8">
    <name type="scientific">Arabidopsis arenosa</name>
    <name type="common">Sand rock-cress</name>
    <name type="synonym">Cardaminopsis arenosa</name>
    <dbReference type="NCBI Taxonomy" id="38785"/>
    <lineage>
        <taxon>Eukaryota</taxon>
        <taxon>Viridiplantae</taxon>
        <taxon>Streptophyta</taxon>
        <taxon>Embryophyta</taxon>
        <taxon>Tracheophyta</taxon>
        <taxon>Spermatophyta</taxon>
        <taxon>Magnoliopsida</taxon>
        <taxon>eudicotyledons</taxon>
        <taxon>Gunneridae</taxon>
        <taxon>Pentapetalae</taxon>
        <taxon>rosids</taxon>
        <taxon>malvids</taxon>
        <taxon>Brassicales</taxon>
        <taxon>Brassicaceae</taxon>
        <taxon>Camelineae</taxon>
        <taxon>Arabidopsis</taxon>
    </lineage>
</organism>
<keyword evidence="1" id="KW-0479">Metal-binding</keyword>